<dbReference type="PANTHER" id="PTHR13016:SF0">
    <property type="entry name" value="AMME SYNDROME CANDIDATE GENE 1 PROTEIN"/>
    <property type="match status" value="1"/>
</dbReference>
<evidence type="ECO:0000313" key="3">
    <source>
        <dbReference type="Proteomes" id="UP000199135"/>
    </source>
</evidence>
<dbReference type="PROSITE" id="PS51112">
    <property type="entry name" value="AMMECR1"/>
    <property type="match status" value="1"/>
</dbReference>
<evidence type="ECO:0000259" key="1">
    <source>
        <dbReference type="PROSITE" id="PS51112"/>
    </source>
</evidence>
<dbReference type="CDD" id="cd07951">
    <property type="entry name" value="ED_3B_N_AMMECR1"/>
    <property type="match status" value="1"/>
</dbReference>
<dbReference type="Gene3D" id="3.30.700.20">
    <property type="entry name" value="Hypothetical protein ph0010, domain 1"/>
    <property type="match status" value="1"/>
</dbReference>
<feature type="domain" description="AMMECR1" evidence="1">
    <location>
        <begin position="300"/>
        <end position="478"/>
    </location>
</feature>
<dbReference type="RefSeq" id="WP_078687210.1">
    <property type="nucleotide sequence ID" value="NZ_FNWT01000010.1"/>
</dbReference>
<gene>
    <name evidence="2" type="ORF">SAMN05216447_11026</name>
</gene>
<dbReference type="SUPFAM" id="SSF143447">
    <property type="entry name" value="AMMECR1-like"/>
    <property type="match status" value="1"/>
</dbReference>
<name>A0A1H6JS56_9ACTN</name>
<dbReference type="Proteomes" id="UP000199135">
    <property type="component" value="Unassembled WGS sequence"/>
</dbReference>
<keyword evidence="3" id="KW-1185">Reference proteome</keyword>
<dbReference type="EMBL" id="FNWT01000010">
    <property type="protein sequence ID" value="SEH65347.1"/>
    <property type="molecule type" value="Genomic_DNA"/>
</dbReference>
<dbReference type="InterPro" id="IPR002733">
    <property type="entry name" value="AMMECR1_domain"/>
</dbReference>
<comment type="caution">
    <text evidence="2">The sequence shown here is derived from an EMBL/GenBank/DDBJ whole genome shotgun (WGS) entry which is preliminary data.</text>
</comment>
<dbReference type="InterPro" id="IPR023473">
    <property type="entry name" value="AMMECR1"/>
</dbReference>
<dbReference type="Gene3D" id="3.40.830.10">
    <property type="entry name" value="LigB-like"/>
    <property type="match status" value="1"/>
</dbReference>
<dbReference type="NCBIfam" id="TIGR04335">
    <property type="entry name" value="AmmeMemoSam_A"/>
    <property type="match status" value="1"/>
</dbReference>
<dbReference type="InterPro" id="IPR004183">
    <property type="entry name" value="Xdiol_dOase_suB"/>
</dbReference>
<dbReference type="Pfam" id="PF01871">
    <property type="entry name" value="AMMECR1"/>
    <property type="match status" value="1"/>
</dbReference>
<reference evidence="2 3" key="1">
    <citation type="submission" date="2016-10" db="EMBL/GenBank/DDBJ databases">
        <authorList>
            <person name="Varghese N."/>
            <person name="Submissions S."/>
        </authorList>
    </citation>
    <scope>NUCLEOTIDE SEQUENCE [LARGE SCALE GENOMIC DNA]</scope>
    <source>
        <strain evidence="2 3">WCP15</strain>
    </source>
</reference>
<accession>A0A1H6JS56</accession>
<proteinExistence type="predicted"/>
<dbReference type="Pfam" id="PF02900">
    <property type="entry name" value="LigB"/>
    <property type="match status" value="1"/>
</dbReference>
<protein>
    <submittedName>
        <fullName evidence="2">Uncharacterized protein, PH0010 family/AmmeMemoRadiSam system protein A/AmmeMemoRadiSam system protein B</fullName>
    </submittedName>
</protein>
<sequence length="478" mass="52085">MSIVAAFAVPHPPLIIPAVGHGREEGIRATVEAYQEVARRIERLAPQTIVLSSPHATCYRDYVHVSPGTGARGDFLQFGAPDAAYEADYDSAFVSALDAAAQADALSAGSQGERSPELDHGTLIPLHFVREAYTRAGHAVDFKLVRMGISGLSPADHYRMGMLVQRCADVLGRRVVYVASGDLSHKLLEEGPYGFAPEAPRFDDHVCQAFRSGSFLDLLTTDHSLAKRAAECGLRSFQIMAGALDQTEVKAELLSYEGPFGVGYGVAAFTPCGEERASFSRAFLPQYEEARDRKMRELRSHEDSLVRLARRAVETFVREGVRPDAEGLLDNPLAPEVEELSSPSGCFVSLTLNGELRGCIGTILPVRRNLAEEIVANALSAACHDPRFSPVRKDELAQLVYDVDVMGKPESISDASQLDPRRYGVIVSTSDGRHGLLLPDLDGVDGTQSQISIAARKGGISLTDDDWRLERFEVVRHR</sequence>
<dbReference type="PANTHER" id="PTHR13016">
    <property type="entry name" value="AMMECR1 HOMOLOG"/>
    <property type="match status" value="1"/>
</dbReference>
<dbReference type="SUPFAM" id="SSF53213">
    <property type="entry name" value="LigB-like"/>
    <property type="match status" value="1"/>
</dbReference>
<evidence type="ECO:0000313" key="2">
    <source>
        <dbReference type="EMBL" id="SEH65347.1"/>
    </source>
</evidence>
<dbReference type="InterPro" id="IPR027485">
    <property type="entry name" value="AMMECR1_N"/>
</dbReference>
<dbReference type="InterPro" id="IPR027623">
    <property type="entry name" value="AmmeMemoSam_A"/>
</dbReference>
<organism evidence="2 3">
    <name type="scientific">Parafannyhessea umbonata</name>
    <dbReference type="NCBI Taxonomy" id="604330"/>
    <lineage>
        <taxon>Bacteria</taxon>
        <taxon>Bacillati</taxon>
        <taxon>Actinomycetota</taxon>
        <taxon>Coriobacteriia</taxon>
        <taxon>Coriobacteriales</taxon>
        <taxon>Atopobiaceae</taxon>
        <taxon>Parafannyhessea</taxon>
    </lineage>
</organism>
<dbReference type="InterPro" id="IPR036071">
    <property type="entry name" value="AMMECR1_dom_sf"/>
</dbReference>